<accession>A9D5I8</accession>
<dbReference type="NCBIfam" id="NF033564">
    <property type="entry name" value="transpos_ISAs1"/>
    <property type="match status" value="1"/>
</dbReference>
<dbReference type="GO" id="GO:0003677">
    <property type="term" value="F:DNA binding"/>
    <property type="evidence" value="ECO:0007669"/>
    <property type="project" value="InterPro"/>
</dbReference>
<dbReference type="GO" id="GO:0004803">
    <property type="term" value="F:transposase activity"/>
    <property type="evidence" value="ECO:0007669"/>
    <property type="project" value="InterPro"/>
</dbReference>
<dbReference type="GO" id="GO:0006313">
    <property type="term" value="P:DNA transposition"/>
    <property type="evidence" value="ECO:0007669"/>
    <property type="project" value="InterPro"/>
</dbReference>
<dbReference type="Pfam" id="PF01609">
    <property type="entry name" value="DDE_Tnp_1"/>
    <property type="match status" value="1"/>
</dbReference>
<dbReference type="STRING" id="314608.KT99_02196"/>
<comment type="caution">
    <text evidence="2">The sequence shown here is derived from an EMBL/GenBank/DDBJ whole genome shotgun (WGS) entry which is preliminary data.</text>
</comment>
<feature type="domain" description="Transposase IS4-like" evidence="1">
    <location>
        <begin position="13"/>
        <end position="79"/>
    </location>
</feature>
<evidence type="ECO:0000313" key="3">
    <source>
        <dbReference type="Proteomes" id="UP000005839"/>
    </source>
</evidence>
<keyword evidence="3" id="KW-1185">Reference proteome</keyword>
<dbReference type="PANTHER" id="PTHR30298">
    <property type="entry name" value="H REPEAT-ASSOCIATED PREDICTED TRANSPOSASE"/>
    <property type="match status" value="1"/>
</dbReference>
<dbReference type="Proteomes" id="UP000005839">
    <property type="component" value="Unassembled WGS sequence"/>
</dbReference>
<dbReference type="InterPro" id="IPR047647">
    <property type="entry name" value="ISAs1_transpos"/>
</dbReference>
<dbReference type="PANTHER" id="PTHR30298:SF0">
    <property type="entry name" value="PROTEIN YBFL-RELATED"/>
    <property type="match status" value="1"/>
</dbReference>
<organism evidence="2 3">
    <name type="scientific">Shewanella benthica KT99</name>
    <dbReference type="NCBI Taxonomy" id="314608"/>
    <lineage>
        <taxon>Bacteria</taxon>
        <taxon>Pseudomonadati</taxon>
        <taxon>Pseudomonadota</taxon>
        <taxon>Gammaproteobacteria</taxon>
        <taxon>Alteromonadales</taxon>
        <taxon>Shewanellaceae</taxon>
        <taxon>Shewanella</taxon>
    </lineage>
</organism>
<reference evidence="2 3" key="1">
    <citation type="submission" date="2007-10" db="EMBL/GenBank/DDBJ databases">
        <authorList>
            <person name="Yayanos A."/>
            <person name="Ferriera S."/>
            <person name="Johnson J."/>
            <person name="Kravitz S."/>
            <person name="Halpern A."/>
            <person name="Remington K."/>
            <person name="Beeson K."/>
            <person name="Tran B."/>
            <person name="Rogers Y.-H."/>
            <person name="Friedman R."/>
            <person name="Venter J.C."/>
        </authorList>
    </citation>
    <scope>NUCLEOTIDE SEQUENCE [LARGE SCALE GENOMIC DNA]</scope>
    <source>
        <strain evidence="2 3">KT99</strain>
    </source>
</reference>
<dbReference type="AlphaFoldDB" id="A9D5I8"/>
<evidence type="ECO:0000259" key="1">
    <source>
        <dbReference type="Pfam" id="PF01609"/>
    </source>
</evidence>
<gene>
    <name evidence="2" type="ORF">KT99_02196</name>
</gene>
<evidence type="ECO:0000313" key="2">
    <source>
        <dbReference type="EMBL" id="EDQ01410.1"/>
    </source>
</evidence>
<proteinExistence type="predicted"/>
<dbReference type="InterPro" id="IPR051698">
    <property type="entry name" value="Transposase_11-like"/>
</dbReference>
<protein>
    <submittedName>
        <fullName evidence="2">Transposase, putative</fullName>
    </submittedName>
</protein>
<dbReference type="InterPro" id="IPR002559">
    <property type="entry name" value="Transposase_11"/>
</dbReference>
<dbReference type="EMBL" id="ABIC01000010">
    <property type="protein sequence ID" value="EDQ01410.1"/>
    <property type="molecule type" value="Genomic_DNA"/>
</dbReference>
<sequence>MAMSYRQVKGKEPSLEYRYYIISAKLDEKSFGEAVRSHWAVENNLHWVLDASLKEDNCQIYKDNGAENWAILRQTSLNMLRAEPTKVSIPTKQKRAWMKTSFLEKVLRAGLAQMSKK</sequence>
<name>A9D5I8_9GAMM</name>